<evidence type="ECO:0000259" key="11">
    <source>
        <dbReference type="PROSITE" id="PS50109"/>
    </source>
</evidence>
<dbReference type="SUPFAM" id="SSF55874">
    <property type="entry name" value="ATPase domain of HSP90 chaperone/DNA topoisomerase II/histidine kinase"/>
    <property type="match status" value="1"/>
</dbReference>
<evidence type="ECO:0000256" key="8">
    <source>
        <dbReference type="ARBA" id="ARBA00023012"/>
    </source>
</evidence>
<dbReference type="InterPro" id="IPR036890">
    <property type="entry name" value="HATPase_C_sf"/>
</dbReference>
<evidence type="ECO:0000256" key="10">
    <source>
        <dbReference type="SAM" id="Phobius"/>
    </source>
</evidence>
<keyword evidence="3" id="KW-0597">Phosphoprotein</keyword>
<feature type="domain" description="PAC" evidence="13">
    <location>
        <begin position="279"/>
        <end position="331"/>
    </location>
</feature>
<gene>
    <name evidence="14" type="ORF">JIN78_00515</name>
</gene>
<feature type="domain" description="PAC" evidence="13">
    <location>
        <begin position="148"/>
        <end position="203"/>
    </location>
</feature>
<dbReference type="Proteomes" id="UP000604083">
    <property type="component" value="Unassembled WGS sequence"/>
</dbReference>
<dbReference type="InterPro" id="IPR013656">
    <property type="entry name" value="PAS_4"/>
</dbReference>
<keyword evidence="10" id="KW-0472">Membrane</keyword>
<dbReference type="EMBL" id="JAENIO010000001">
    <property type="protein sequence ID" value="MBK1832525.1"/>
    <property type="molecule type" value="Genomic_DNA"/>
</dbReference>
<dbReference type="GO" id="GO:0000155">
    <property type="term" value="F:phosphorelay sensor kinase activity"/>
    <property type="evidence" value="ECO:0007669"/>
    <property type="project" value="InterPro"/>
</dbReference>
<dbReference type="InterPro" id="IPR001610">
    <property type="entry name" value="PAC"/>
</dbReference>
<dbReference type="RefSeq" id="WP_200389959.1">
    <property type="nucleotide sequence ID" value="NZ_JAENIO010000001.1"/>
</dbReference>
<dbReference type="PANTHER" id="PTHR43065:SF10">
    <property type="entry name" value="PEROXIDE STRESS-ACTIVATED HISTIDINE KINASE MAK3"/>
    <property type="match status" value="1"/>
</dbReference>
<dbReference type="InterPro" id="IPR000700">
    <property type="entry name" value="PAS-assoc_C"/>
</dbReference>
<dbReference type="Gene3D" id="3.30.565.10">
    <property type="entry name" value="Histidine kinase-like ATPase, C-terminal domain"/>
    <property type="match status" value="1"/>
</dbReference>
<dbReference type="InterPro" id="IPR035965">
    <property type="entry name" value="PAS-like_dom_sf"/>
</dbReference>
<dbReference type="SMART" id="SM00388">
    <property type="entry name" value="HisKA"/>
    <property type="match status" value="1"/>
</dbReference>
<evidence type="ECO:0000256" key="7">
    <source>
        <dbReference type="ARBA" id="ARBA00022840"/>
    </source>
</evidence>
<evidence type="ECO:0000256" key="4">
    <source>
        <dbReference type="ARBA" id="ARBA00022679"/>
    </source>
</evidence>
<dbReference type="AlphaFoldDB" id="A0A934RKR6"/>
<sequence>MKLGRRLWSALLGSLLFLSFVALAVAPIPSVKARWFICALGLFLLLLLFLDWNQPRRHEHDLLKRLRVAERERDEVERYFSALMDSVPSNIYFKDLESRFVRVNQSMAHWVKVGHPRDLVGKSDHDLFKPEHAEQARADELEIIRTGKSIEGYVEKEIFPDGKEGWVLSTKLPFRDHGGKIVGTMGISSDVSEMVFTSKALERERNTLRSLIDSIPDNIYIRDRDGKYVVVNKALANFVGIDDPEAVCGKTPGELFGPEKGEAFIAEDKQVMETGEPVLNRRSQLRNNKGELRDLLISKVAVRDEEGKVFGIVGMNRDITAEISARRKQKQAERQMREILEHSPAPIYVKSLSGRYLMVNERFERLFNLKEEDILGKEDKEVFKNIESAETVRELDRLVIESGKAHQTDEELITPEGPRTYVSSKFPMRDAQGRIYAVGGISIDITERKEAEEAIRKINDELRQANENLTKAHEQLMMAEKMESVGRLAAGVAHEVKNPLAMIGMGLELLARRIPEEDTKAADTVERMRRGIERAKTIVKGLVDFSSDRSLDIKPISAKHIIESSLDLVDYELQKAQIKIIWEQDEPLPEILVDQVRAEQVLLNLIMNSIHAMEGPGSITIETDIVTLEGVIFDAGSRQRERPKDGDLRLRILLRDTGPGIPEEVLDKIFDPFFTTKETGKGTGLGLAVSNKIIELHGGKLAMRNRSDGAQGAEAEVQFKIATGKEFS</sequence>
<evidence type="ECO:0000256" key="1">
    <source>
        <dbReference type="ARBA" id="ARBA00000085"/>
    </source>
</evidence>
<accession>A0A934RKR6</accession>
<dbReference type="PANTHER" id="PTHR43065">
    <property type="entry name" value="SENSOR HISTIDINE KINASE"/>
    <property type="match status" value="1"/>
</dbReference>
<dbReference type="PROSITE" id="PS50112">
    <property type="entry name" value="PAS"/>
    <property type="match status" value="2"/>
</dbReference>
<comment type="caution">
    <text evidence="14">The sequence shown here is derived from an EMBL/GenBank/DDBJ whole genome shotgun (WGS) entry which is preliminary data.</text>
</comment>
<keyword evidence="6" id="KW-0418">Kinase</keyword>
<evidence type="ECO:0000259" key="13">
    <source>
        <dbReference type="PROSITE" id="PS50113"/>
    </source>
</evidence>
<keyword evidence="5" id="KW-0547">Nucleotide-binding</keyword>
<name>A0A934RKR6_9BACT</name>
<evidence type="ECO:0000256" key="3">
    <source>
        <dbReference type="ARBA" id="ARBA00022553"/>
    </source>
</evidence>
<keyword evidence="10" id="KW-0812">Transmembrane</keyword>
<dbReference type="CDD" id="cd00130">
    <property type="entry name" value="PAS"/>
    <property type="match status" value="3"/>
</dbReference>
<keyword evidence="9" id="KW-0175">Coiled coil</keyword>
<evidence type="ECO:0000256" key="9">
    <source>
        <dbReference type="SAM" id="Coils"/>
    </source>
</evidence>
<keyword evidence="4" id="KW-0808">Transferase</keyword>
<dbReference type="Pfam" id="PF08448">
    <property type="entry name" value="PAS_4"/>
    <property type="match status" value="3"/>
</dbReference>
<protein>
    <recommendedName>
        <fullName evidence="2">histidine kinase</fullName>
        <ecNumber evidence="2">2.7.13.3</ecNumber>
    </recommendedName>
</protein>
<dbReference type="InterPro" id="IPR005467">
    <property type="entry name" value="His_kinase_dom"/>
</dbReference>
<evidence type="ECO:0000313" key="15">
    <source>
        <dbReference type="Proteomes" id="UP000604083"/>
    </source>
</evidence>
<evidence type="ECO:0000256" key="5">
    <source>
        <dbReference type="ARBA" id="ARBA00022741"/>
    </source>
</evidence>
<dbReference type="Gene3D" id="1.10.287.130">
    <property type="match status" value="1"/>
</dbReference>
<feature type="coiled-coil region" evidence="9">
    <location>
        <begin position="448"/>
        <end position="482"/>
    </location>
</feature>
<dbReference type="SUPFAM" id="SSF55785">
    <property type="entry name" value="PYP-like sensor domain (PAS domain)"/>
    <property type="match status" value="3"/>
</dbReference>
<feature type="domain" description="PAS" evidence="12">
    <location>
        <begin position="204"/>
        <end position="275"/>
    </location>
</feature>
<dbReference type="GO" id="GO:0005524">
    <property type="term" value="F:ATP binding"/>
    <property type="evidence" value="ECO:0007669"/>
    <property type="project" value="UniProtKB-KW"/>
</dbReference>
<keyword evidence="7" id="KW-0067">ATP-binding</keyword>
<evidence type="ECO:0000256" key="6">
    <source>
        <dbReference type="ARBA" id="ARBA00022777"/>
    </source>
</evidence>
<keyword evidence="10" id="KW-1133">Transmembrane helix</keyword>
<dbReference type="Gene3D" id="3.30.450.20">
    <property type="entry name" value="PAS domain"/>
    <property type="match status" value="3"/>
</dbReference>
<proteinExistence type="predicted"/>
<dbReference type="PROSITE" id="PS50109">
    <property type="entry name" value="HIS_KIN"/>
    <property type="match status" value="1"/>
</dbReference>
<feature type="domain" description="Histidine kinase" evidence="11">
    <location>
        <begin position="491"/>
        <end position="723"/>
    </location>
</feature>
<dbReference type="Pfam" id="PF02518">
    <property type="entry name" value="HATPase_c"/>
    <property type="match status" value="1"/>
</dbReference>
<dbReference type="SMART" id="SM00091">
    <property type="entry name" value="PAS"/>
    <property type="match status" value="3"/>
</dbReference>
<organism evidence="14 15">
    <name type="scientific">Roseibacillus ishigakijimensis</name>
    <dbReference type="NCBI Taxonomy" id="454146"/>
    <lineage>
        <taxon>Bacteria</taxon>
        <taxon>Pseudomonadati</taxon>
        <taxon>Verrucomicrobiota</taxon>
        <taxon>Verrucomicrobiia</taxon>
        <taxon>Verrucomicrobiales</taxon>
        <taxon>Verrucomicrobiaceae</taxon>
        <taxon>Roseibacillus</taxon>
    </lineage>
</organism>
<feature type="domain" description="PAS" evidence="12">
    <location>
        <begin position="332"/>
        <end position="403"/>
    </location>
</feature>
<dbReference type="InterPro" id="IPR000014">
    <property type="entry name" value="PAS"/>
</dbReference>
<dbReference type="CDD" id="cd00082">
    <property type="entry name" value="HisKA"/>
    <property type="match status" value="1"/>
</dbReference>
<comment type="catalytic activity">
    <reaction evidence="1">
        <text>ATP + protein L-histidine = ADP + protein N-phospho-L-histidine.</text>
        <dbReference type="EC" id="2.7.13.3"/>
    </reaction>
</comment>
<dbReference type="EC" id="2.7.13.3" evidence="2"/>
<evidence type="ECO:0000313" key="14">
    <source>
        <dbReference type="EMBL" id="MBK1832525.1"/>
    </source>
</evidence>
<feature type="transmembrane region" description="Helical" evidence="10">
    <location>
        <begin position="34"/>
        <end position="52"/>
    </location>
</feature>
<evidence type="ECO:0000256" key="2">
    <source>
        <dbReference type="ARBA" id="ARBA00012438"/>
    </source>
</evidence>
<dbReference type="NCBIfam" id="TIGR00229">
    <property type="entry name" value="sensory_box"/>
    <property type="match status" value="3"/>
</dbReference>
<dbReference type="InterPro" id="IPR003661">
    <property type="entry name" value="HisK_dim/P_dom"/>
</dbReference>
<dbReference type="SUPFAM" id="SSF47384">
    <property type="entry name" value="Homodimeric domain of signal transducing histidine kinase"/>
    <property type="match status" value="1"/>
</dbReference>
<dbReference type="Pfam" id="PF00512">
    <property type="entry name" value="HisKA"/>
    <property type="match status" value="1"/>
</dbReference>
<dbReference type="InterPro" id="IPR004358">
    <property type="entry name" value="Sig_transdc_His_kin-like_C"/>
</dbReference>
<feature type="domain" description="PAC" evidence="13">
    <location>
        <begin position="406"/>
        <end position="457"/>
    </location>
</feature>
<dbReference type="InterPro" id="IPR003594">
    <property type="entry name" value="HATPase_dom"/>
</dbReference>
<dbReference type="InterPro" id="IPR036097">
    <property type="entry name" value="HisK_dim/P_sf"/>
</dbReference>
<dbReference type="PROSITE" id="PS50113">
    <property type="entry name" value="PAC"/>
    <property type="match status" value="3"/>
</dbReference>
<dbReference type="SMART" id="SM00387">
    <property type="entry name" value="HATPase_c"/>
    <property type="match status" value="1"/>
</dbReference>
<dbReference type="SMART" id="SM00086">
    <property type="entry name" value="PAC"/>
    <property type="match status" value="3"/>
</dbReference>
<keyword evidence="8" id="KW-0902">Two-component regulatory system</keyword>
<dbReference type="PRINTS" id="PR00344">
    <property type="entry name" value="BCTRLSENSOR"/>
</dbReference>
<reference evidence="14" key="1">
    <citation type="submission" date="2021-01" db="EMBL/GenBank/DDBJ databases">
        <title>Modified the classification status of verrucomicrobia.</title>
        <authorList>
            <person name="Feng X."/>
        </authorList>
    </citation>
    <scope>NUCLEOTIDE SEQUENCE</scope>
    <source>
        <strain evidence="14">KCTC 12986</strain>
    </source>
</reference>
<keyword evidence="15" id="KW-1185">Reference proteome</keyword>
<evidence type="ECO:0000259" key="12">
    <source>
        <dbReference type="PROSITE" id="PS50112"/>
    </source>
</evidence>